<dbReference type="Proteomes" id="UP000294796">
    <property type="component" value="Unassembled WGS sequence"/>
</dbReference>
<dbReference type="GO" id="GO:0016787">
    <property type="term" value="F:hydrolase activity"/>
    <property type="evidence" value="ECO:0007669"/>
    <property type="project" value="InterPro"/>
</dbReference>
<dbReference type="InterPro" id="IPR032288">
    <property type="entry name" value="Metallophos_C"/>
</dbReference>
<dbReference type="Gene3D" id="3.60.21.10">
    <property type="match status" value="1"/>
</dbReference>
<organism evidence="4 5">
    <name type="scientific">Luteimonas aestuarii</name>
    <dbReference type="NCBI Taxonomy" id="453837"/>
    <lineage>
        <taxon>Bacteria</taxon>
        <taxon>Pseudomonadati</taxon>
        <taxon>Pseudomonadota</taxon>
        <taxon>Gammaproteobacteria</taxon>
        <taxon>Lysobacterales</taxon>
        <taxon>Lysobacteraceae</taxon>
        <taxon>Luteimonas</taxon>
    </lineage>
</organism>
<reference evidence="4 5" key="1">
    <citation type="submission" date="2019-03" db="EMBL/GenBank/DDBJ databases">
        <title>Luteimonas zhaokaii sp.nov., isolated from the rectal contents of Plateau pika in Yushu, Qinghai Province, China.</title>
        <authorList>
            <person name="Zhang G."/>
        </authorList>
    </citation>
    <scope>NUCLEOTIDE SEQUENCE [LARGE SCALE GENOMIC DNA]</scope>
    <source>
        <strain evidence="4 5">B9</strain>
    </source>
</reference>
<dbReference type="EMBL" id="SMTF01000014">
    <property type="protein sequence ID" value="TDK22300.1"/>
    <property type="molecule type" value="Genomic_DNA"/>
</dbReference>
<evidence type="ECO:0000259" key="1">
    <source>
        <dbReference type="Pfam" id="PF00149"/>
    </source>
</evidence>
<dbReference type="InterPro" id="IPR032285">
    <property type="entry name" value="Metallophos_N"/>
</dbReference>
<dbReference type="OrthoDB" id="9784378at2"/>
<evidence type="ECO:0000313" key="5">
    <source>
        <dbReference type="Proteomes" id="UP000294796"/>
    </source>
</evidence>
<name>A0A4R5TKA9_9GAMM</name>
<dbReference type="RefSeq" id="WP_133323145.1">
    <property type="nucleotide sequence ID" value="NZ_SMTF01000014.1"/>
</dbReference>
<dbReference type="PANTHER" id="PTHR43143">
    <property type="entry name" value="METALLOPHOSPHOESTERASE, CALCINEURIN SUPERFAMILY"/>
    <property type="match status" value="1"/>
</dbReference>
<keyword evidence="5" id="KW-1185">Reference proteome</keyword>
<dbReference type="InterPro" id="IPR029052">
    <property type="entry name" value="Metallo-depent_PP-like"/>
</dbReference>
<accession>A0A4R5TKA9</accession>
<proteinExistence type="predicted"/>
<evidence type="ECO:0000259" key="3">
    <source>
        <dbReference type="Pfam" id="PF16371"/>
    </source>
</evidence>
<dbReference type="Pfam" id="PF00149">
    <property type="entry name" value="Metallophos"/>
    <property type="match status" value="1"/>
</dbReference>
<protein>
    <submittedName>
        <fullName evidence="4">Calcineurin phosphoesterase</fullName>
    </submittedName>
</protein>
<feature type="domain" description="Calcineurin-like phosphoesterase N-terminal" evidence="3">
    <location>
        <begin position="39"/>
        <end position="94"/>
    </location>
</feature>
<feature type="domain" description="Calcineurin-like phosphoesterase" evidence="1">
    <location>
        <begin position="114"/>
        <end position="306"/>
    </location>
</feature>
<evidence type="ECO:0000259" key="2">
    <source>
        <dbReference type="Pfam" id="PF16370"/>
    </source>
</evidence>
<dbReference type="AlphaFoldDB" id="A0A4R5TKA9"/>
<sequence>MQGLETFAGLLLALATTADGGAAAGTSCEGRVLLHGGQAAVPGALVSDGRGVVATDQEGRYRIDMPAHHRELFVIAPDGFAVPMAADGLPAFWRSDCGDFRLTRDANAAQETQRVLVFADPQTSDAQEVDYYARAIVAPARGESEVALGITLGDVTNDVAALYPALNAATTSIGVPWLHLAGNHDVDPGAQDDGDALTAFRAVYGPDTFAWQSSQASFVVLDNVVSMPGQRPAYIGGLRDDQFAFLEAYLPHAPRDRLLVVAAHIPWFDTAAAGRPGTLRTSDRERLFALLQDFPNVLLLSAHRHTQRQFFHGGAEGWHGAAPLHEYNVGAASGAYWSGMRDAQGIPVATMADGTPRGYAVLDIGASGDYRLAWRPTGVDGDDPAITAAMALHAPRVLRRGAYPAWGVFANVWMGHDGTRVEYRIGEREWAPMQKVLQADPRLRIQNTLDDLSDGLRGLDRSPEAELSTHLWRGALDTRLPLGVHRVEVRAFDDAGGEHRAVIDYRLQDWRE</sequence>
<dbReference type="SUPFAM" id="SSF56300">
    <property type="entry name" value="Metallo-dependent phosphatases"/>
    <property type="match status" value="1"/>
</dbReference>
<dbReference type="Pfam" id="PF16371">
    <property type="entry name" value="MetallophosN"/>
    <property type="match status" value="1"/>
</dbReference>
<dbReference type="PANTHER" id="PTHR43143:SF6">
    <property type="entry name" value="BLL3016 PROTEIN"/>
    <property type="match status" value="1"/>
</dbReference>
<dbReference type="InterPro" id="IPR051918">
    <property type="entry name" value="STPP_CPPED1"/>
</dbReference>
<dbReference type="Pfam" id="PF16370">
    <property type="entry name" value="MetallophosC"/>
    <property type="match status" value="1"/>
</dbReference>
<evidence type="ECO:0000313" key="4">
    <source>
        <dbReference type="EMBL" id="TDK22300.1"/>
    </source>
</evidence>
<feature type="domain" description="Calcineurin-like phosphoesterase C-terminal" evidence="2">
    <location>
        <begin position="326"/>
        <end position="496"/>
    </location>
</feature>
<gene>
    <name evidence="4" type="ORF">E2F46_14015</name>
</gene>
<comment type="caution">
    <text evidence="4">The sequence shown here is derived from an EMBL/GenBank/DDBJ whole genome shotgun (WGS) entry which is preliminary data.</text>
</comment>
<dbReference type="InterPro" id="IPR004843">
    <property type="entry name" value="Calcineurin-like_PHP"/>
</dbReference>